<dbReference type="PANTHER" id="PTHR21678:SF6">
    <property type="entry name" value="R3H AND COILED-COIL DOMAIN-CONTAINING PROTEIN 1"/>
    <property type="match status" value="1"/>
</dbReference>
<protein>
    <submittedName>
        <fullName evidence="1">Uncharacterized protein</fullName>
    </submittedName>
</protein>
<evidence type="ECO:0000313" key="2">
    <source>
        <dbReference type="Proteomes" id="UP000824540"/>
    </source>
</evidence>
<dbReference type="EMBL" id="JAFBMS010000002">
    <property type="protein sequence ID" value="KAG9354725.1"/>
    <property type="molecule type" value="Genomic_DNA"/>
</dbReference>
<dbReference type="AlphaFoldDB" id="A0A8T2PTP0"/>
<dbReference type="Proteomes" id="UP000824540">
    <property type="component" value="Unassembled WGS sequence"/>
</dbReference>
<evidence type="ECO:0000313" key="1">
    <source>
        <dbReference type="EMBL" id="KAG9354725.1"/>
    </source>
</evidence>
<sequence length="322" mass="36488">MFPPLPSRLRYLIERTIEKYPSLCTFSVGKDWSRRMVVCQSHLRDNSNRLQVEDASFNDESIYEQPLGMLTGMQQSKIKRNPMQRNKQKRNRKTDKAIYLPLALWERDSAAQPAGSLSFSEESFSDTTKESLTANQDDLSDSSDQVSSEHNDILQLCSSDLGPWAPSWNQDVSYFMPMDYAPGDACNMPITANLKDQDVVVMIAQNDYSCYENAWVDPEACSHILEIYNISSIAKGLKIHWVDNTHALAVFSTKAAAPADKSTEAVRWNKTIKGESSEAGRALQAFEWEDKCWPQNHLSTWESCSTETSRTNQSSMVETKVQ</sequence>
<organism evidence="1 2">
    <name type="scientific">Albula glossodonta</name>
    <name type="common">roundjaw bonefish</name>
    <dbReference type="NCBI Taxonomy" id="121402"/>
    <lineage>
        <taxon>Eukaryota</taxon>
        <taxon>Metazoa</taxon>
        <taxon>Chordata</taxon>
        <taxon>Craniata</taxon>
        <taxon>Vertebrata</taxon>
        <taxon>Euteleostomi</taxon>
        <taxon>Actinopterygii</taxon>
        <taxon>Neopterygii</taxon>
        <taxon>Teleostei</taxon>
        <taxon>Albuliformes</taxon>
        <taxon>Albulidae</taxon>
        <taxon>Albula</taxon>
    </lineage>
</organism>
<comment type="caution">
    <text evidence="1">The sequence shown here is derived from an EMBL/GenBank/DDBJ whole genome shotgun (WGS) entry which is preliminary data.</text>
</comment>
<accession>A0A8T2PTP0</accession>
<name>A0A8T2PTP0_9TELE</name>
<keyword evidence="2" id="KW-1185">Reference proteome</keyword>
<reference evidence="1" key="1">
    <citation type="thesis" date="2021" institute="BYU ScholarsArchive" country="Provo, UT, USA">
        <title>Applications of and Algorithms for Genome Assembly and Genomic Analyses with an Emphasis on Marine Teleosts.</title>
        <authorList>
            <person name="Pickett B.D."/>
        </authorList>
    </citation>
    <scope>NUCLEOTIDE SEQUENCE</scope>
    <source>
        <strain evidence="1">HI-2016</strain>
    </source>
</reference>
<gene>
    <name evidence="1" type="ORF">JZ751_001438</name>
</gene>
<dbReference type="PANTHER" id="PTHR21678">
    <property type="entry name" value="GROWTH INHIBITION AND DIFFERENTIATION RELATED PROTEIN 88"/>
    <property type="match status" value="1"/>
</dbReference>
<dbReference type="InterPro" id="IPR039884">
    <property type="entry name" value="R3HC1/R3HCL"/>
</dbReference>
<proteinExistence type="predicted"/>
<dbReference type="OrthoDB" id="5418203at2759"/>